<dbReference type="InterPro" id="IPR036291">
    <property type="entry name" value="NAD(P)-bd_dom_sf"/>
</dbReference>
<evidence type="ECO:0000256" key="3">
    <source>
        <dbReference type="SAM" id="MobiDB-lite"/>
    </source>
</evidence>
<dbReference type="InterPro" id="IPR013154">
    <property type="entry name" value="ADH-like_N"/>
</dbReference>
<dbReference type="PANTHER" id="PTHR48106:SF8">
    <property type="entry name" value="OS02G0805600 PROTEIN"/>
    <property type="match status" value="1"/>
</dbReference>
<proteinExistence type="predicted"/>
<feature type="domain" description="Enoyl reductase (ER)" evidence="4">
    <location>
        <begin position="8"/>
        <end position="311"/>
    </location>
</feature>
<dbReference type="PANTHER" id="PTHR48106">
    <property type="entry name" value="QUINONE OXIDOREDUCTASE PIG3-RELATED"/>
    <property type="match status" value="1"/>
</dbReference>
<dbReference type="Pfam" id="PF08240">
    <property type="entry name" value="ADH_N"/>
    <property type="match status" value="1"/>
</dbReference>
<evidence type="ECO:0000313" key="5">
    <source>
        <dbReference type="EMBL" id="CAB4872897.1"/>
    </source>
</evidence>
<sequence>MKAVIAPGDGSLSVEERPDPTAGPGEVLVAVKAAGLNGADRLQRAGFYPAPPGAPADIPGLELAGEVAALGEGVDDFAIGDRVMAIVAGGGQAEFCAVHASHLLRAPESLSWEQAGGFAETFSTAHDALIAQAGLKSGERLLVTGSAGGVGTAAIQIAKSVGASVVASVRNESLHGAVAKLGAEVITPDAEADSGPYDVVLELVGAPNIATDLSSLNTGGRIVVIGVGGGAKAEVNLLVVMAKRAKLMGSTLRARATDEKACVAAGVRNDLLGLLETGDLTVPVEATFPLDEAEAAYARFEAGGKLGKIVLLLA</sequence>
<dbReference type="GO" id="GO:0070402">
    <property type="term" value="F:NADPH binding"/>
    <property type="evidence" value="ECO:0007669"/>
    <property type="project" value="TreeGrafter"/>
</dbReference>
<accession>A0A6J7DQL9</accession>
<evidence type="ECO:0000256" key="1">
    <source>
        <dbReference type="ARBA" id="ARBA00022857"/>
    </source>
</evidence>
<dbReference type="InterPro" id="IPR020843">
    <property type="entry name" value="ER"/>
</dbReference>
<evidence type="ECO:0000256" key="2">
    <source>
        <dbReference type="ARBA" id="ARBA00023002"/>
    </source>
</evidence>
<organism evidence="5">
    <name type="scientific">freshwater metagenome</name>
    <dbReference type="NCBI Taxonomy" id="449393"/>
    <lineage>
        <taxon>unclassified sequences</taxon>
        <taxon>metagenomes</taxon>
        <taxon>ecological metagenomes</taxon>
    </lineage>
</organism>
<dbReference type="Gene3D" id="3.40.50.720">
    <property type="entry name" value="NAD(P)-binding Rossmann-like Domain"/>
    <property type="match status" value="1"/>
</dbReference>
<dbReference type="GO" id="GO:0016651">
    <property type="term" value="F:oxidoreductase activity, acting on NAD(P)H"/>
    <property type="evidence" value="ECO:0007669"/>
    <property type="project" value="TreeGrafter"/>
</dbReference>
<gene>
    <name evidence="5" type="ORF">UFOPK3444_00835</name>
</gene>
<dbReference type="NCBIfam" id="TIGR02824">
    <property type="entry name" value="quinone_pig3"/>
    <property type="match status" value="1"/>
</dbReference>
<dbReference type="InterPro" id="IPR014189">
    <property type="entry name" value="Quinone_OxRdtase_PIG3"/>
</dbReference>
<dbReference type="InterPro" id="IPR002364">
    <property type="entry name" value="Quin_OxRdtase/zeta-crystal_CS"/>
</dbReference>
<dbReference type="InterPro" id="IPR011032">
    <property type="entry name" value="GroES-like_sf"/>
</dbReference>
<dbReference type="AlphaFoldDB" id="A0A6J7DQL9"/>
<keyword evidence="2" id="KW-0560">Oxidoreductase</keyword>
<dbReference type="GO" id="GO:0008270">
    <property type="term" value="F:zinc ion binding"/>
    <property type="evidence" value="ECO:0007669"/>
    <property type="project" value="InterPro"/>
</dbReference>
<dbReference type="Pfam" id="PF00107">
    <property type="entry name" value="ADH_zinc_N"/>
    <property type="match status" value="1"/>
</dbReference>
<name>A0A6J7DQL9_9ZZZZ</name>
<evidence type="ECO:0000259" key="4">
    <source>
        <dbReference type="SMART" id="SM00829"/>
    </source>
</evidence>
<dbReference type="CDD" id="cd05276">
    <property type="entry name" value="p53_inducible_oxidoreductase"/>
    <property type="match status" value="1"/>
</dbReference>
<dbReference type="EMBL" id="CAFBLU010000011">
    <property type="protein sequence ID" value="CAB4872897.1"/>
    <property type="molecule type" value="Genomic_DNA"/>
</dbReference>
<dbReference type="SMART" id="SM00829">
    <property type="entry name" value="PKS_ER"/>
    <property type="match status" value="1"/>
</dbReference>
<protein>
    <submittedName>
        <fullName evidence="5">Unannotated protein</fullName>
    </submittedName>
</protein>
<dbReference type="Gene3D" id="3.90.180.10">
    <property type="entry name" value="Medium-chain alcohol dehydrogenases, catalytic domain"/>
    <property type="match status" value="1"/>
</dbReference>
<reference evidence="5" key="1">
    <citation type="submission" date="2020-05" db="EMBL/GenBank/DDBJ databases">
        <authorList>
            <person name="Chiriac C."/>
            <person name="Salcher M."/>
            <person name="Ghai R."/>
            <person name="Kavagutti S V."/>
        </authorList>
    </citation>
    <scope>NUCLEOTIDE SEQUENCE</scope>
</reference>
<dbReference type="SUPFAM" id="SSF51735">
    <property type="entry name" value="NAD(P)-binding Rossmann-fold domains"/>
    <property type="match status" value="1"/>
</dbReference>
<dbReference type="InterPro" id="IPR013149">
    <property type="entry name" value="ADH-like_C"/>
</dbReference>
<dbReference type="SUPFAM" id="SSF50129">
    <property type="entry name" value="GroES-like"/>
    <property type="match status" value="1"/>
</dbReference>
<keyword evidence="1" id="KW-0521">NADP</keyword>
<feature type="region of interest" description="Disordered" evidence="3">
    <location>
        <begin position="1"/>
        <end position="23"/>
    </location>
</feature>
<dbReference type="PROSITE" id="PS01162">
    <property type="entry name" value="QOR_ZETA_CRYSTAL"/>
    <property type="match status" value="1"/>
</dbReference>